<dbReference type="InParanoid" id="A0A0D0CN15"/>
<keyword evidence="2" id="KW-1185">Reference proteome</keyword>
<evidence type="ECO:0000313" key="1">
    <source>
        <dbReference type="EMBL" id="KIK72021.1"/>
    </source>
</evidence>
<dbReference type="OrthoDB" id="2693027at2759"/>
<reference evidence="2" key="2">
    <citation type="submission" date="2015-01" db="EMBL/GenBank/DDBJ databases">
        <title>Evolutionary Origins and Diversification of the Mycorrhizal Mutualists.</title>
        <authorList>
            <consortium name="DOE Joint Genome Institute"/>
            <consortium name="Mycorrhizal Genomics Consortium"/>
            <person name="Kohler A."/>
            <person name="Kuo A."/>
            <person name="Nagy L.G."/>
            <person name="Floudas D."/>
            <person name="Copeland A."/>
            <person name="Barry K.W."/>
            <person name="Cichocki N."/>
            <person name="Veneault-Fourrey C."/>
            <person name="LaButti K."/>
            <person name="Lindquist E.A."/>
            <person name="Lipzen A."/>
            <person name="Lundell T."/>
            <person name="Morin E."/>
            <person name="Murat C."/>
            <person name="Riley R."/>
            <person name="Ohm R."/>
            <person name="Sun H."/>
            <person name="Tunlid A."/>
            <person name="Henrissat B."/>
            <person name="Grigoriev I.V."/>
            <person name="Hibbett D.S."/>
            <person name="Martin F."/>
        </authorList>
    </citation>
    <scope>NUCLEOTIDE SEQUENCE [LARGE SCALE GENOMIC DNA]</scope>
    <source>
        <strain evidence="2">Ve08.2h10</strain>
    </source>
</reference>
<reference evidence="1 2" key="1">
    <citation type="submission" date="2014-04" db="EMBL/GenBank/DDBJ databases">
        <authorList>
            <consortium name="DOE Joint Genome Institute"/>
            <person name="Kuo A."/>
            <person name="Kohler A."/>
            <person name="Jargeat P."/>
            <person name="Nagy L.G."/>
            <person name="Floudas D."/>
            <person name="Copeland A."/>
            <person name="Barry K.W."/>
            <person name="Cichocki N."/>
            <person name="Veneault-Fourrey C."/>
            <person name="LaButti K."/>
            <person name="Lindquist E.A."/>
            <person name="Lipzen A."/>
            <person name="Lundell T."/>
            <person name="Morin E."/>
            <person name="Murat C."/>
            <person name="Sun H."/>
            <person name="Tunlid A."/>
            <person name="Henrissat B."/>
            <person name="Grigoriev I.V."/>
            <person name="Hibbett D.S."/>
            <person name="Martin F."/>
            <person name="Nordberg H.P."/>
            <person name="Cantor M.N."/>
            <person name="Hua S.X."/>
        </authorList>
    </citation>
    <scope>NUCLEOTIDE SEQUENCE [LARGE SCALE GENOMIC DNA]</scope>
    <source>
        <strain evidence="1 2">Ve08.2h10</strain>
    </source>
</reference>
<protein>
    <submittedName>
        <fullName evidence="1">Uncharacterized protein</fullName>
    </submittedName>
</protein>
<dbReference type="EMBL" id="KN831332">
    <property type="protein sequence ID" value="KIK72021.1"/>
    <property type="molecule type" value="Genomic_DNA"/>
</dbReference>
<dbReference type="HOGENOM" id="CLU_960099_0_0_1"/>
<proteinExistence type="predicted"/>
<organism evidence="1 2">
    <name type="scientific">Paxillus rubicundulus Ve08.2h10</name>
    <dbReference type="NCBI Taxonomy" id="930991"/>
    <lineage>
        <taxon>Eukaryota</taxon>
        <taxon>Fungi</taxon>
        <taxon>Dikarya</taxon>
        <taxon>Basidiomycota</taxon>
        <taxon>Agaricomycotina</taxon>
        <taxon>Agaricomycetes</taxon>
        <taxon>Agaricomycetidae</taxon>
        <taxon>Boletales</taxon>
        <taxon>Paxilineae</taxon>
        <taxon>Paxillaceae</taxon>
        <taxon>Paxillus</taxon>
    </lineage>
</organism>
<sequence length="290" mass="31357">MWYGLLSTSAGRILQSKALHGLPVVPQAATGALASPIARLPPAGHQDKVKVRAADTPFEDKMFEPSQDFDMDGINFGGLDCPVKGDTDMDSGYQHDLLLPLPLPPSHIQKRVLHLIWTTALSSRGRQAHCAPSSYQSSSVISSASSRAIFSSTNYSPGTSQNASSKCSKTLAPPSCDTIHNLLAKGMAAIEDDKARSSNIKLESLCLKYDHACLVDDRSFQCELHNSELANAAIIHQREQEQVEAQIRLKQAEADIFERQTRMLLAHAEVMKLQQGGAAQGPAKESADLA</sequence>
<accession>A0A0D0CN15</accession>
<name>A0A0D0CN15_9AGAM</name>
<evidence type="ECO:0000313" key="2">
    <source>
        <dbReference type="Proteomes" id="UP000054538"/>
    </source>
</evidence>
<dbReference type="AlphaFoldDB" id="A0A0D0CN15"/>
<gene>
    <name evidence="1" type="ORF">PAXRUDRAFT_181441</name>
</gene>
<dbReference type="Proteomes" id="UP000054538">
    <property type="component" value="Unassembled WGS sequence"/>
</dbReference>